<proteinExistence type="predicted"/>
<protein>
    <recommendedName>
        <fullName evidence="3">Secreted protein</fullName>
    </recommendedName>
</protein>
<sequence>MKFPPPIFLLSCCFLQFETRVVTMFKVLVKKRRLQAFNFCVRHSSSLDSFVIIYFTVKIYGLNVIHASEIRGMARLRSVTPPFFWLLAGTVNETKTKCKVRSALFFSSR</sequence>
<evidence type="ECO:0008006" key="3">
    <source>
        <dbReference type="Google" id="ProtNLM"/>
    </source>
</evidence>
<keyword evidence="2" id="KW-1185">Reference proteome</keyword>
<evidence type="ECO:0000313" key="2">
    <source>
        <dbReference type="Proteomes" id="UP001469553"/>
    </source>
</evidence>
<dbReference type="Proteomes" id="UP001469553">
    <property type="component" value="Unassembled WGS sequence"/>
</dbReference>
<evidence type="ECO:0000313" key="1">
    <source>
        <dbReference type="EMBL" id="MEQ2302667.1"/>
    </source>
</evidence>
<name>A0ABV0Z8X4_9TELE</name>
<dbReference type="EMBL" id="JAHRIP010056922">
    <property type="protein sequence ID" value="MEQ2302667.1"/>
    <property type="molecule type" value="Genomic_DNA"/>
</dbReference>
<organism evidence="1 2">
    <name type="scientific">Ameca splendens</name>
    <dbReference type="NCBI Taxonomy" id="208324"/>
    <lineage>
        <taxon>Eukaryota</taxon>
        <taxon>Metazoa</taxon>
        <taxon>Chordata</taxon>
        <taxon>Craniata</taxon>
        <taxon>Vertebrata</taxon>
        <taxon>Euteleostomi</taxon>
        <taxon>Actinopterygii</taxon>
        <taxon>Neopterygii</taxon>
        <taxon>Teleostei</taxon>
        <taxon>Neoteleostei</taxon>
        <taxon>Acanthomorphata</taxon>
        <taxon>Ovalentaria</taxon>
        <taxon>Atherinomorphae</taxon>
        <taxon>Cyprinodontiformes</taxon>
        <taxon>Goodeidae</taxon>
        <taxon>Ameca</taxon>
    </lineage>
</organism>
<reference evidence="1 2" key="1">
    <citation type="submission" date="2021-06" db="EMBL/GenBank/DDBJ databases">
        <authorList>
            <person name="Palmer J.M."/>
        </authorList>
    </citation>
    <scope>NUCLEOTIDE SEQUENCE [LARGE SCALE GENOMIC DNA]</scope>
    <source>
        <strain evidence="1 2">AS_MEX2019</strain>
        <tissue evidence="1">Muscle</tissue>
    </source>
</reference>
<accession>A0ABV0Z8X4</accession>
<comment type="caution">
    <text evidence="1">The sequence shown here is derived from an EMBL/GenBank/DDBJ whole genome shotgun (WGS) entry which is preliminary data.</text>
</comment>
<gene>
    <name evidence="1" type="ORF">AMECASPLE_008992</name>
</gene>